<accession>A0A182QPB1</accession>
<dbReference type="Proteomes" id="UP000075886">
    <property type="component" value="Unassembled WGS sequence"/>
</dbReference>
<reference evidence="3" key="1">
    <citation type="submission" date="2014-01" db="EMBL/GenBank/DDBJ databases">
        <title>The Genome Sequence of Anopheles farauti FAR1 (V2).</title>
        <authorList>
            <consortium name="The Broad Institute Genomics Platform"/>
            <person name="Neafsey D.E."/>
            <person name="Besansky N."/>
            <person name="Howell P."/>
            <person name="Walton C."/>
            <person name="Young S.K."/>
            <person name="Zeng Q."/>
            <person name="Gargeya S."/>
            <person name="Fitzgerald M."/>
            <person name="Haas B."/>
            <person name="Abouelleil A."/>
            <person name="Allen A.W."/>
            <person name="Alvarado L."/>
            <person name="Arachchi H.M."/>
            <person name="Berlin A.M."/>
            <person name="Chapman S.B."/>
            <person name="Gainer-Dewar J."/>
            <person name="Goldberg J."/>
            <person name="Griggs A."/>
            <person name="Gujja S."/>
            <person name="Hansen M."/>
            <person name="Howarth C."/>
            <person name="Imamovic A."/>
            <person name="Ireland A."/>
            <person name="Larimer J."/>
            <person name="McCowan C."/>
            <person name="Murphy C."/>
            <person name="Pearson M."/>
            <person name="Poon T.W."/>
            <person name="Priest M."/>
            <person name="Roberts A."/>
            <person name="Saif S."/>
            <person name="Shea T."/>
            <person name="Sisk P."/>
            <person name="Sykes S."/>
            <person name="Wortman J."/>
            <person name="Nusbaum C."/>
            <person name="Birren B."/>
        </authorList>
    </citation>
    <scope>NUCLEOTIDE SEQUENCE [LARGE SCALE GENOMIC DNA]</scope>
    <source>
        <strain evidence="3">FAR1</strain>
    </source>
</reference>
<proteinExistence type="predicted"/>
<keyword evidence="1" id="KW-0732">Signal</keyword>
<evidence type="ECO:0000313" key="3">
    <source>
        <dbReference type="Proteomes" id="UP000075886"/>
    </source>
</evidence>
<reference evidence="2" key="2">
    <citation type="submission" date="2020-05" db="UniProtKB">
        <authorList>
            <consortium name="EnsemblMetazoa"/>
        </authorList>
    </citation>
    <scope>IDENTIFICATION</scope>
    <source>
        <strain evidence="2">FAR1</strain>
    </source>
</reference>
<name>A0A182QPB1_9DIPT</name>
<dbReference type="AlphaFoldDB" id="A0A182QPB1"/>
<dbReference type="EMBL" id="AXCN02000640">
    <property type="status" value="NOT_ANNOTATED_CDS"/>
    <property type="molecule type" value="Genomic_DNA"/>
</dbReference>
<evidence type="ECO:0000313" key="2">
    <source>
        <dbReference type="EnsemblMetazoa" id="AFAF014172-PA"/>
    </source>
</evidence>
<dbReference type="VEuPathDB" id="VectorBase:AFAF014172"/>
<feature type="chain" id="PRO_5008133191" evidence="1">
    <location>
        <begin position="22"/>
        <end position="188"/>
    </location>
</feature>
<feature type="signal peptide" evidence="1">
    <location>
        <begin position="1"/>
        <end position="21"/>
    </location>
</feature>
<evidence type="ECO:0000256" key="1">
    <source>
        <dbReference type="SAM" id="SignalP"/>
    </source>
</evidence>
<keyword evidence="3" id="KW-1185">Reference proteome</keyword>
<organism evidence="2 3">
    <name type="scientific">Anopheles farauti</name>
    <dbReference type="NCBI Taxonomy" id="69004"/>
    <lineage>
        <taxon>Eukaryota</taxon>
        <taxon>Metazoa</taxon>
        <taxon>Ecdysozoa</taxon>
        <taxon>Arthropoda</taxon>
        <taxon>Hexapoda</taxon>
        <taxon>Insecta</taxon>
        <taxon>Pterygota</taxon>
        <taxon>Neoptera</taxon>
        <taxon>Endopterygota</taxon>
        <taxon>Diptera</taxon>
        <taxon>Nematocera</taxon>
        <taxon>Culicoidea</taxon>
        <taxon>Culicidae</taxon>
        <taxon>Anophelinae</taxon>
        <taxon>Anopheles</taxon>
    </lineage>
</organism>
<dbReference type="EnsemblMetazoa" id="AFAF014172-RA">
    <property type="protein sequence ID" value="AFAF014172-PA"/>
    <property type="gene ID" value="AFAF014172"/>
</dbReference>
<protein>
    <submittedName>
        <fullName evidence="2">Uncharacterized protein</fullName>
    </submittedName>
</protein>
<sequence length="188" mass="21024">MGATLQSLLVSFLTLLQLCFGILRWQTPAPVCYEITNGQRFLHPSNAVDPNIHHLQFAVVSPNRTAFASWKLIPTYPSCFRLCNVRTGLYLMVAENDRVYSVHPNLLNSFPQSGLIFGPSYPNWPTSHDARITNTLKMYQLCASVNLEPSGLEQMIVTLPTQGTMSPNPGDCSWQLHQQTVCPNDDLC</sequence>